<dbReference type="EMBL" id="HBFR01002690">
    <property type="protein sequence ID" value="CAD8874625.1"/>
    <property type="molecule type" value="Transcribed_RNA"/>
</dbReference>
<gene>
    <name evidence="2" type="ORF">CHYS00102_LOCUS1800</name>
</gene>
<evidence type="ECO:0000259" key="1">
    <source>
        <dbReference type="Pfam" id="PF07748"/>
    </source>
</evidence>
<dbReference type="InterPro" id="IPR011682">
    <property type="entry name" value="Glyco_hydro_38_C"/>
</dbReference>
<dbReference type="GO" id="GO:0000139">
    <property type="term" value="C:Golgi membrane"/>
    <property type="evidence" value="ECO:0007669"/>
    <property type="project" value="TreeGrafter"/>
</dbReference>
<dbReference type="Gene3D" id="2.70.98.30">
    <property type="entry name" value="Golgi alpha-mannosidase II, domain 4"/>
    <property type="match status" value="1"/>
</dbReference>
<name>A0A7S1B526_9STRA</name>
<sequence>MPTLAAIQDNVKRFTVLSEHAQGTASLGNGMIDVFLDRRLRQDDNRGLGEGVMDNVRTKTRLRVVMETNIDFLGEFKPSPFCQQLWDKLNHPVEAFGENI</sequence>
<dbReference type="GO" id="GO:0006013">
    <property type="term" value="P:mannose metabolic process"/>
    <property type="evidence" value="ECO:0007669"/>
    <property type="project" value="InterPro"/>
</dbReference>
<dbReference type="GO" id="GO:0004559">
    <property type="term" value="F:alpha-mannosidase activity"/>
    <property type="evidence" value="ECO:0007669"/>
    <property type="project" value="InterPro"/>
</dbReference>
<dbReference type="PANTHER" id="PTHR11607">
    <property type="entry name" value="ALPHA-MANNOSIDASE"/>
    <property type="match status" value="1"/>
</dbReference>
<dbReference type="InterPro" id="IPR050843">
    <property type="entry name" value="Glycosyl_Hydrlase_38"/>
</dbReference>
<dbReference type="InterPro" id="IPR011013">
    <property type="entry name" value="Gal_mutarotase_sf_dom"/>
</dbReference>
<dbReference type="PANTHER" id="PTHR11607:SF70">
    <property type="entry name" value="ALPHA-MANNOSIDASE"/>
    <property type="match status" value="1"/>
</dbReference>
<evidence type="ECO:0000313" key="2">
    <source>
        <dbReference type="EMBL" id="CAD8874625.1"/>
    </source>
</evidence>
<reference evidence="2" key="1">
    <citation type="submission" date="2021-01" db="EMBL/GenBank/DDBJ databases">
        <authorList>
            <person name="Corre E."/>
            <person name="Pelletier E."/>
            <person name="Niang G."/>
            <person name="Scheremetjew M."/>
            <person name="Finn R."/>
            <person name="Kale V."/>
            <person name="Holt S."/>
            <person name="Cochrane G."/>
            <person name="Meng A."/>
            <person name="Brown T."/>
            <person name="Cohen L."/>
        </authorList>
    </citation>
    <scope>NUCLEOTIDE SEQUENCE</scope>
    <source>
        <strain evidence="2">308</strain>
    </source>
</reference>
<dbReference type="AlphaFoldDB" id="A0A7S1B526"/>
<dbReference type="GO" id="GO:0006491">
    <property type="term" value="P:N-glycan processing"/>
    <property type="evidence" value="ECO:0007669"/>
    <property type="project" value="TreeGrafter"/>
</dbReference>
<organism evidence="2">
    <name type="scientific">Corethron hystrix</name>
    <dbReference type="NCBI Taxonomy" id="216773"/>
    <lineage>
        <taxon>Eukaryota</taxon>
        <taxon>Sar</taxon>
        <taxon>Stramenopiles</taxon>
        <taxon>Ochrophyta</taxon>
        <taxon>Bacillariophyta</taxon>
        <taxon>Coscinodiscophyceae</taxon>
        <taxon>Corethrophycidae</taxon>
        <taxon>Corethrales</taxon>
        <taxon>Corethraceae</taxon>
        <taxon>Corethron</taxon>
    </lineage>
</organism>
<dbReference type="Pfam" id="PF07748">
    <property type="entry name" value="Glyco_hydro_38C"/>
    <property type="match status" value="1"/>
</dbReference>
<protein>
    <recommendedName>
        <fullName evidence="1">Glycosyl hydrolase family 38 C-terminal domain-containing protein</fullName>
    </recommendedName>
</protein>
<feature type="domain" description="Glycosyl hydrolase family 38 C-terminal" evidence="1">
    <location>
        <begin position="2"/>
        <end position="46"/>
    </location>
</feature>
<dbReference type="GO" id="GO:0030246">
    <property type="term" value="F:carbohydrate binding"/>
    <property type="evidence" value="ECO:0007669"/>
    <property type="project" value="InterPro"/>
</dbReference>
<accession>A0A7S1B526</accession>
<dbReference type="SUPFAM" id="SSF74650">
    <property type="entry name" value="Galactose mutarotase-like"/>
    <property type="match status" value="1"/>
</dbReference>
<proteinExistence type="predicted"/>